<evidence type="ECO:0000256" key="5">
    <source>
        <dbReference type="ARBA" id="ARBA00022723"/>
    </source>
</evidence>
<dbReference type="GO" id="GO:0009055">
    <property type="term" value="F:electron transfer activity"/>
    <property type="evidence" value="ECO:0007669"/>
    <property type="project" value="InterPro"/>
</dbReference>
<dbReference type="SUPFAM" id="SSF54862">
    <property type="entry name" value="4Fe-4S ferredoxins"/>
    <property type="match status" value="1"/>
</dbReference>
<organism evidence="21 26">
    <name type="scientific">Escherichia coli</name>
    <dbReference type="NCBI Taxonomy" id="562"/>
    <lineage>
        <taxon>Bacteria</taxon>
        <taxon>Pseudomonadati</taxon>
        <taxon>Pseudomonadota</taxon>
        <taxon>Gammaproteobacteria</taxon>
        <taxon>Enterobacterales</taxon>
        <taxon>Enterobacteriaceae</taxon>
        <taxon>Escherichia</taxon>
    </lineage>
</organism>
<evidence type="ECO:0000256" key="12">
    <source>
        <dbReference type="ARBA" id="ARBA00067794"/>
    </source>
</evidence>
<dbReference type="EMBL" id="AAAGZE010000012">
    <property type="protein sequence ID" value="EAC1531948.1"/>
    <property type="molecule type" value="Genomic_DNA"/>
</dbReference>
<dbReference type="Pfam" id="PF04060">
    <property type="entry name" value="FeS"/>
    <property type="match status" value="1"/>
</dbReference>
<keyword evidence="11 13" id="KW-0472">Membrane</keyword>
<evidence type="ECO:0000313" key="24">
    <source>
        <dbReference type="Proteomes" id="UP000254647"/>
    </source>
</evidence>
<comment type="similarity">
    <text evidence="13">Belongs to the 4Fe4S bacterial-type ferredoxin family. RnfB subfamily.</text>
</comment>
<evidence type="ECO:0000256" key="7">
    <source>
        <dbReference type="ARBA" id="ARBA00022967"/>
    </source>
</evidence>
<evidence type="ECO:0000256" key="1">
    <source>
        <dbReference type="ARBA" id="ARBA00022448"/>
    </source>
</evidence>
<evidence type="ECO:0000259" key="16">
    <source>
        <dbReference type="PROSITE" id="PS51656"/>
    </source>
</evidence>
<evidence type="ECO:0000256" key="13">
    <source>
        <dbReference type="HAMAP-Rule" id="MF_00463"/>
    </source>
</evidence>
<evidence type="ECO:0000313" key="19">
    <source>
        <dbReference type="EMBL" id="HAH4525693.1"/>
    </source>
</evidence>
<dbReference type="Proteomes" id="UP001285616">
    <property type="component" value="Unassembled WGS sequence"/>
</dbReference>
<reference evidence="23" key="6">
    <citation type="journal article" date="2023" name="Microorganisms">
        <title>Comparative Genomic Analysis of ST131 Subclade C2 of ESBL-Producing E. coli Isolates from Patients with Recurrent and Sporadic Urinary Tract Infections.</title>
        <authorList>
            <person name="Jaen-Luchoro D."/>
            <person name="Kahnamouei A."/>
            <person name="Yazdanshenas S."/>
            <person name="Lindblom A."/>
            <person name="Samuelsson E."/>
            <person name="Ahren C."/>
            <person name="Karami N."/>
        </authorList>
    </citation>
    <scope>NUCLEOTIDE SEQUENCE</scope>
    <source>
        <strain evidence="23">S7</strain>
    </source>
</reference>
<reference evidence="17 25" key="3">
    <citation type="submission" date="2018-10" db="EMBL/GenBank/DDBJ databases">
        <authorList>
            <consortium name="NARMS: The National Antimicrobial Resistance Monitoring System"/>
        </authorList>
    </citation>
    <scope>NUCLEOTIDE SEQUENCE [LARGE SCALE GENOMIC DNA]</scope>
    <source>
        <strain evidence="17 25">CVM N17EC1330</strain>
    </source>
</reference>
<comment type="function">
    <text evidence="13">Part of a membrane-bound complex that couples electron transfer with translocation of ions across the membrane. Required to maintain the reduced state of SoxR.</text>
</comment>
<feature type="region of interest" description="Hydrophobic" evidence="13">
    <location>
        <begin position="1"/>
        <end position="26"/>
    </location>
</feature>
<feature type="binding site" evidence="13 14">
    <location>
        <position position="52"/>
    </location>
    <ligand>
        <name>[4Fe-4S] cluster</name>
        <dbReference type="ChEBI" id="CHEBI:49883"/>
        <label>1</label>
    </ligand>
</feature>
<dbReference type="EMBL" id="DABBJX010000019">
    <property type="protein sequence ID" value="HAH4525693.1"/>
    <property type="molecule type" value="Genomic_DNA"/>
</dbReference>
<dbReference type="EMBL" id="DABCJL010000002">
    <property type="protein sequence ID" value="HAH7767673.1"/>
    <property type="molecule type" value="Genomic_DNA"/>
</dbReference>
<protein>
    <recommendedName>
        <fullName evidence="12 13">Ion-translocating oxidoreductase complex subunit B</fullName>
        <ecNumber evidence="13">7.-.-.-</ecNumber>
    </recommendedName>
    <alternativeName>
        <fullName evidence="13">Rsx electron transport complex subunit B</fullName>
    </alternativeName>
</protein>
<reference evidence="18" key="7">
    <citation type="submission" date="2024-02" db="EMBL/GenBank/DDBJ databases">
        <authorList>
            <consortium name="Clinical and Environmental Microbiology Branch: Whole genome sequencing antimicrobial resistance pathogens in the healthcare setting"/>
        </authorList>
    </citation>
    <scope>NUCLEOTIDE SEQUENCE</scope>
    <source>
        <strain evidence="18">1924188</strain>
    </source>
</reference>
<evidence type="ECO:0000313" key="23">
    <source>
        <dbReference type="EMBL" id="WLM98206.1"/>
    </source>
</evidence>
<keyword evidence="7 13" id="KW-1278">Translocase</keyword>
<evidence type="ECO:0000313" key="18">
    <source>
        <dbReference type="EMBL" id="EMJ5252676.1"/>
    </source>
</evidence>
<dbReference type="SMR" id="A0A061YNB8"/>
<dbReference type="NCBIfam" id="TIGR01944">
    <property type="entry name" value="rnfB"/>
    <property type="match status" value="1"/>
</dbReference>
<dbReference type="Gene3D" id="3.30.70.20">
    <property type="match status" value="1"/>
</dbReference>
<dbReference type="GO" id="GO:0005886">
    <property type="term" value="C:plasma membrane"/>
    <property type="evidence" value="ECO:0007669"/>
    <property type="project" value="UniProtKB-SubCell"/>
</dbReference>
<dbReference type="GO" id="GO:0051539">
    <property type="term" value="F:4 iron, 4 sulfur cluster binding"/>
    <property type="evidence" value="ECO:0007669"/>
    <property type="project" value="UniProtKB-UniRule"/>
</dbReference>
<dbReference type="GO" id="GO:0022900">
    <property type="term" value="P:electron transport chain"/>
    <property type="evidence" value="ECO:0007669"/>
    <property type="project" value="UniProtKB-UniRule"/>
</dbReference>
<dbReference type="NCBIfam" id="NF003475">
    <property type="entry name" value="PRK05113.1"/>
    <property type="match status" value="1"/>
</dbReference>
<evidence type="ECO:0000256" key="2">
    <source>
        <dbReference type="ARBA" id="ARBA00022475"/>
    </source>
</evidence>
<reference evidence="19" key="1">
    <citation type="journal article" date="2018" name="Genome Biol.">
        <title>SKESA: strategic k-mer extension for scrupulous assemblies.</title>
        <authorList>
            <person name="Souvorov A."/>
            <person name="Agarwala R."/>
            <person name="Lipman D.J."/>
        </authorList>
    </citation>
    <scope>NUCLEOTIDE SEQUENCE [LARGE SCALE GENOMIC DNA]</scope>
    <source>
        <strain evidence="20">C0382</strain>
        <strain evidence="19">EC00763</strain>
    </source>
</reference>
<comment type="subcellular location">
    <subcellularLocation>
        <location evidence="13">Cell inner membrane</location>
    </subcellularLocation>
</comment>
<feature type="binding site" evidence="13 14">
    <location>
        <position position="150"/>
    </location>
    <ligand>
        <name>[4Fe-4S] cluster</name>
        <dbReference type="ChEBI" id="CHEBI:49883"/>
        <label>3</label>
    </ligand>
</feature>
<comment type="caution">
    <text evidence="13">Lacks conserved residue(s) required for the propagation of feature annotation.</text>
</comment>
<comment type="subunit">
    <text evidence="13">The complex is composed of six subunits: RsxA, RsxB, RsxC, RsxD, RsxE and RsxG.</text>
</comment>
<feature type="binding site" evidence="13 14">
    <location>
        <position position="157"/>
    </location>
    <ligand>
        <name>[4Fe-4S] cluster</name>
        <dbReference type="ChEBI" id="CHEBI:49883"/>
        <label>2</label>
    </ligand>
</feature>
<dbReference type="Proteomes" id="UP000382540">
    <property type="component" value="Unassembled WGS sequence"/>
</dbReference>
<evidence type="ECO:0000256" key="4">
    <source>
        <dbReference type="ARBA" id="ARBA00022519"/>
    </source>
</evidence>
<sequence>MNAIWIAVAAVSLLALAFGAILGYASRRFAVEDDPVVEKIDEILPQSQCGQCGYPGCRPYAEAISCNGEKINRCAPGGEAVMLKIAELLNVEPQPLDGEAQELTPARMVAVIDENNCIGCTKCIQACPVDAIVGATRAMHTVMSDLCTGCNLCVDPCPTHCISLQPVAETPDSWKWDLNTIPVRIIPVEHHA</sequence>
<feature type="domain" description="4Fe-4S ferredoxin-type" evidence="15">
    <location>
        <begin position="108"/>
        <end position="137"/>
    </location>
</feature>
<comment type="cofactor">
    <cofactor evidence="13 14">
        <name>[4Fe-4S] cluster</name>
        <dbReference type="ChEBI" id="CHEBI:49883"/>
    </cofactor>
    <text evidence="13 14">Binds 3 [4Fe-4S] clusters.</text>
</comment>
<dbReference type="GO" id="GO:0046872">
    <property type="term" value="F:metal ion binding"/>
    <property type="evidence" value="ECO:0007669"/>
    <property type="project" value="UniProtKB-KW"/>
</dbReference>
<keyword evidence="9 13" id="KW-0408">Iron</keyword>
<feature type="binding site" evidence="13 14">
    <location>
        <position position="147"/>
    </location>
    <ligand>
        <name>[4Fe-4S] cluster</name>
        <dbReference type="ChEBI" id="CHEBI:49883"/>
        <label>3</label>
    </ligand>
</feature>
<evidence type="ECO:0000313" key="17">
    <source>
        <dbReference type="EMBL" id="EAC1531948.1"/>
    </source>
</evidence>
<dbReference type="HAMAP" id="MF_00463">
    <property type="entry name" value="RsxB_RnfB"/>
    <property type="match status" value="1"/>
</dbReference>
<dbReference type="PIRSF" id="PIRSF005784">
    <property type="entry name" value="Elect_transpt_RnfB"/>
    <property type="match status" value="1"/>
</dbReference>
<dbReference type="PROSITE" id="PS51656">
    <property type="entry name" value="4FE4S"/>
    <property type="match status" value="1"/>
</dbReference>
<reference evidence="19" key="5">
    <citation type="submission" date="2019-12" db="EMBL/GenBank/DDBJ databases">
        <authorList>
            <consortium name="NCBI Pathogen Detection Project"/>
        </authorList>
    </citation>
    <scope>NUCLEOTIDE SEQUENCE</scope>
    <source>
        <strain evidence="20">C0382</strain>
        <strain evidence="19">EC00763</strain>
    </source>
</reference>
<dbReference type="PROSITE" id="PS00198">
    <property type="entry name" value="4FE4S_FER_1"/>
    <property type="match status" value="1"/>
</dbReference>
<evidence type="ECO:0000313" key="20">
    <source>
        <dbReference type="EMBL" id="HAH7767673.1"/>
    </source>
</evidence>
<dbReference type="PROSITE" id="PS51379">
    <property type="entry name" value="4FE4S_FER_2"/>
    <property type="match status" value="2"/>
</dbReference>
<keyword evidence="6 13" id="KW-0677">Repeat</keyword>
<reference evidence="21 26" key="4">
    <citation type="submission" date="2019-10" db="EMBL/GenBank/DDBJ databases">
        <title>Antimicrobial-resistant enteric bacteria are widely distributed amongst people, animals and the environment in northern Tanzania.</title>
        <authorList>
            <person name="Subbiah M."/>
            <person name="Call D.R."/>
        </authorList>
    </citation>
    <scope>NUCLEOTIDE SEQUENCE [LARGE SCALE GENOMIC DNA]</scope>
    <source>
        <strain evidence="21 26">TzEc067</strain>
    </source>
</reference>
<feature type="binding site" evidence="13 14">
    <location>
        <position position="127"/>
    </location>
    <ligand>
        <name>[4Fe-4S] cluster</name>
        <dbReference type="ChEBI" id="CHEBI:49883"/>
        <label>3</label>
    </ligand>
</feature>
<feature type="binding site" evidence="13 14">
    <location>
        <position position="117"/>
    </location>
    <ligand>
        <name>[4Fe-4S] cluster</name>
        <dbReference type="ChEBI" id="CHEBI:49883"/>
        <label>2</label>
    </ligand>
</feature>
<dbReference type="AlphaFoldDB" id="A0A061YNB8"/>
<keyword evidence="1 13" id="KW-0813">Transport</keyword>
<evidence type="ECO:0000256" key="14">
    <source>
        <dbReference type="PIRSR" id="PIRSR005784-1"/>
    </source>
</evidence>
<feature type="binding site" evidence="13 14">
    <location>
        <position position="120"/>
    </location>
    <ligand>
        <name>[4Fe-4S] cluster</name>
        <dbReference type="ChEBI" id="CHEBI:49883"/>
        <label>2</label>
    </ligand>
</feature>
<evidence type="ECO:0000313" key="22">
    <source>
        <dbReference type="EMBL" id="STC90544.1"/>
    </source>
</evidence>
<evidence type="ECO:0000256" key="9">
    <source>
        <dbReference type="ARBA" id="ARBA00023004"/>
    </source>
</evidence>
<gene>
    <name evidence="13 21" type="primary">rsxB</name>
    <name evidence="22" type="synonym">rnfB</name>
    <name evidence="17" type="ORF">D9J61_07955</name>
    <name evidence="21" type="ORF">GP711_19270</name>
    <name evidence="19" type="ORF">GRC73_17050</name>
    <name evidence="20" type="ORF">HIE29_001032</name>
    <name evidence="22" type="ORF">NCTC10767_05514</name>
    <name evidence="23" type="ORF">OGM49_12470</name>
    <name evidence="18" type="ORF">R8O40_000855</name>
</gene>
<evidence type="ECO:0000313" key="21">
    <source>
        <dbReference type="EMBL" id="KAE9729120.1"/>
    </source>
</evidence>
<evidence type="ECO:0000256" key="10">
    <source>
        <dbReference type="ARBA" id="ARBA00023014"/>
    </source>
</evidence>
<dbReference type="EMBL" id="WSGM01000013">
    <property type="protein sequence ID" value="KAE9729120.1"/>
    <property type="molecule type" value="Genomic_DNA"/>
</dbReference>
<feature type="binding site" evidence="13 14">
    <location>
        <position position="74"/>
    </location>
    <ligand>
        <name>[4Fe-4S] cluster</name>
        <dbReference type="ChEBI" id="CHEBI:49883"/>
        <label>1</label>
    </ligand>
</feature>
<dbReference type="FunFam" id="1.10.15.40:FF:000001">
    <property type="entry name" value="Ion-translocating oxidoreductase complex subunit B"/>
    <property type="match status" value="1"/>
</dbReference>
<evidence type="ECO:0000256" key="11">
    <source>
        <dbReference type="ARBA" id="ARBA00023136"/>
    </source>
</evidence>
<dbReference type="Gene3D" id="1.10.15.40">
    <property type="entry name" value="Electron transport complex subunit B, putative Fe-S cluster"/>
    <property type="match status" value="1"/>
</dbReference>
<keyword evidence="2 13" id="KW-1003">Cell membrane</keyword>
<evidence type="ECO:0000313" key="26">
    <source>
        <dbReference type="Proteomes" id="UP000437875"/>
    </source>
</evidence>
<dbReference type="Proteomes" id="UP001180189">
    <property type="component" value="Chromosome"/>
</dbReference>
<feature type="binding site" evidence="13 14">
    <location>
        <position position="153"/>
    </location>
    <ligand>
        <name>[4Fe-4S] cluster</name>
        <dbReference type="ChEBI" id="CHEBI:49883"/>
        <label>3</label>
    </ligand>
</feature>
<dbReference type="InterPro" id="IPR007202">
    <property type="entry name" value="4Fe-4S_dom"/>
</dbReference>
<dbReference type="Proteomes" id="UP000843571">
    <property type="component" value="Unassembled WGS sequence"/>
</dbReference>
<keyword evidence="10 13" id="KW-0411">Iron-sulfur</keyword>
<dbReference type="EC" id="7.-.-.-" evidence="13"/>
<accession>A0A061YNB8</accession>
<evidence type="ECO:0000256" key="8">
    <source>
        <dbReference type="ARBA" id="ARBA00022982"/>
    </source>
</evidence>
<feature type="binding site" evidence="13 14">
    <location>
        <position position="49"/>
    </location>
    <ligand>
        <name>[4Fe-4S] cluster</name>
        <dbReference type="ChEBI" id="CHEBI:49883"/>
        <label>1</label>
    </ligand>
</feature>
<evidence type="ECO:0000259" key="15">
    <source>
        <dbReference type="PROSITE" id="PS51379"/>
    </source>
</evidence>
<name>A0A061YNB8_ECOLX</name>
<dbReference type="EMBL" id="CP107128">
    <property type="protein sequence ID" value="WLM98206.1"/>
    <property type="molecule type" value="Genomic_DNA"/>
</dbReference>
<dbReference type="InterPro" id="IPR016463">
    <property type="entry name" value="RnfB/RsxB_Proteobac"/>
</dbReference>
<feature type="binding site" evidence="13 14">
    <location>
        <position position="123"/>
    </location>
    <ligand>
        <name>[4Fe-4S] cluster</name>
        <dbReference type="ChEBI" id="CHEBI:49883"/>
        <label>2</label>
    </ligand>
</feature>
<dbReference type="PANTHER" id="PTHR43560:SF1">
    <property type="entry name" value="ION-TRANSLOCATING OXIDOREDUCTASE COMPLEX SUBUNIT B"/>
    <property type="match status" value="1"/>
</dbReference>
<evidence type="ECO:0000256" key="3">
    <source>
        <dbReference type="ARBA" id="ARBA00022485"/>
    </source>
</evidence>
<dbReference type="InterPro" id="IPR050395">
    <property type="entry name" value="4Fe4S_Ferredoxin_RnfB"/>
</dbReference>
<dbReference type="InterPro" id="IPR010207">
    <property type="entry name" value="Elect_transpt_cplx_RnfB/RsxB"/>
</dbReference>
<keyword evidence="8 13" id="KW-0249">Electron transport</keyword>
<dbReference type="OMA" id="ITKCVPG"/>
<feature type="domain" description="4Fe-4S ferredoxin-type" evidence="15">
    <location>
        <begin position="138"/>
        <end position="167"/>
    </location>
</feature>
<dbReference type="Pfam" id="PF14697">
    <property type="entry name" value="Fer4_21"/>
    <property type="match status" value="1"/>
</dbReference>
<dbReference type="Proteomes" id="UP000437875">
    <property type="component" value="Unassembled WGS sequence"/>
</dbReference>
<reference evidence="22 24" key="2">
    <citation type="submission" date="2018-06" db="EMBL/GenBank/DDBJ databases">
        <authorList>
            <consortium name="Pathogen Informatics"/>
            <person name="Doyle S."/>
        </authorList>
    </citation>
    <scope>NUCLEOTIDE SEQUENCE [LARGE SCALE GENOMIC DNA]</scope>
    <source>
        <strain evidence="22 24">NCTC10767</strain>
    </source>
</reference>
<feature type="domain" description="4Fe-4S" evidence="16">
    <location>
        <begin position="32"/>
        <end position="91"/>
    </location>
</feature>
<keyword evidence="4 13" id="KW-0997">Cell inner membrane</keyword>
<keyword evidence="3 13" id="KW-0004">4Fe-4S</keyword>
<dbReference type="PANTHER" id="PTHR43560">
    <property type="entry name" value="ION-TRANSLOCATING OXIDOREDUCTASE COMPLEX SUBUNIT B"/>
    <property type="match status" value="1"/>
</dbReference>
<dbReference type="Proteomes" id="UP000254647">
    <property type="component" value="Unassembled WGS sequence"/>
</dbReference>
<proteinExistence type="inferred from homology"/>
<evidence type="ECO:0000256" key="6">
    <source>
        <dbReference type="ARBA" id="ARBA00022737"/>
    </source>
</evidence>
<dbReference type="InterPro" id="IPR017900">
    <property type="entry name" value="4Fe4S_Fe_S_CS"/>
</dbReference>
<evidence type="ECO:0000313" key="25">
    <source>
        <dbReference type="Proteomes" id="UP000382540"/>
    </source>
</evidence>
<feature type="binding site" evidence="13 14">
    <location>
        <position position="57"/>
    </location>
    <ligand>
        <name>[4Fe-4S] cluster</name>
        <dbReference type="ChEBI" id="CHEBI:49883"/>
        <label>1</label>
    </ligand>
</feature>
<dbReference type="InterPro" id="IPR017896">
    <property type="entry name" value="4Fe4S_Fe-S-bd"/>
</dbReference>
<dbReference type="EMBL" id="ABONVU020000002">
    <property type="protein sequence ID" value="EMJ5252676.1"/>
    <property type="molecule type" value="Genomic_DNA"/>
</dbReference>
<keyword evidence="5 13" id="KW-0479">Metal-binding</keyword>
<dbReference type="RefSeq" id="WP_000991797.1">
    <property type="nucleotide sequence ID" value="NZ_AP018784.2"/>
</dbReference>
<dbReference type="EMBL" id="UFXW01000004">
    <property type="protein sequence ID" value="STC90544.1"/>
    <property type="molecule type" value="Genomic_DNA"/>
</dbReference>